<evidence type="ECO:0000313" key="4">
    <source>
        <dbReference type="EMBL" id="GAA3009143.1"/>
    </source>
</evidence>
<keyword evidence="2" id="KW-0812">Transmembrane</keyword>
<dbReference type="InterPro" id="IPR013320">
    <property type="entry name" value="ConA-like_dom_sf"/>
</dbReference>
<evidence type="ECO:0000256" key="2">
    <source>
        <dbReference type="SAM" id="Phobius"/>
    </source>
</evidence>
<reference evidence="5" key="1">
    <citation type="journal article" date="2019" name="Int. J. Syst. Evol. Microbiol.">
        <title>The Global Catalogue of Microorganisms (GCM) 10K type strain sequencing project: providing services to taxonomists for standard genome sequencing and annotation.</title>
        <authorList>
            <consortium name="The Broad Institute Genomics Platform"/>
            <consortium name="The Broad Institute Genome Sequencing Center for Infectious Disease"/>
            <person name="Wu L."/>
            <person name="Ma J."/>
        </authorList>
    </citation>
    <scope>NUCLEOTIDE SEQUENCE [LARGE SCALE GENOMIC DNA]</scope>
    <source>
        <strain evidence="5">JCM 3106</strain>
    </source>
</reference>
<dbReference type="InterPro" id="IPR038964">
    <property type="entry name" value="ABFB"/>
</dbReference>
<proteinExistence type="predicted"/>
<feature type="transmembrane region" description="Helical" evidence="2">
    <location>
        <begin position="64"/>
        <end position="85"/>
    </location>
</feature>
<comment type="caution">
    <text evidence="4">The sequence shown here is derived from an EMBL/GenBank/DDBJ whole genome shotgun (WGS) entry which is preliminary data.</text>
</comment>
<protein>
    <submittedName>
        <fullName evidence="4">Arabinofuranosidase catalytic domain-containing protein</fullName>
    </submittedName>
</protein>
<dbReference type="PANTHER" id="PTHR39447:SF2">
    <property type="entry name" value="ALPHA-L-ARABINOFURANOSIDASE B"/>
    <property type="match status" value="1"/>
</dbReference>
<organism evidence="4 5">
    <name type="scientific">Streptosporangium longisporum</name>
    <dbReference type="NCBI Taxonomy" id="46187"/>
    <lineage>
        <taxon>Bacteria</taxon>
        <taxon>Bacillati</taxon>
        <taxon>Actinomycetota</taxon>
        <taxon>Actinomycetes</taxon>
        <taxon>Streptosporangiales</taxon>
        <taxon>Streptosporangiaceae</taxon>
        <taxon>Streptosporangium</taxon>
    </lineage>
</organism>
<evidence type="ECO:0000256" key="1">
    <source>
        <dbReference type="SAM" id="MobiDB-lite"/>
    </source>
</evidence>
<dbReference type="PROSITE" id="PS50231">
    <property type="entry name" value="RICIN_B_LECTIN"/>
    <property type="match status" value="1"/>
</dbReference>
<keyword evidence="2" id="KW-1133">Transmembrane helix</keyword>
<dbReference type="Proteomes" id="UP001499930">
    <property type="component" value="Unassembled WGS sequence"/>
</dbReference>
<dbReference type="SUPFAM" id="SSF49899">
    <property type="entry name" value="Concanavalin A-like lectins/glucanases"/>
    <property type="match status" value="1"/>
</dbReference>
<dbReference type="InterPro" id="IPR035992">
    <property type="entry name" value="Ricin_B-like_lectins"/>
</dbReference>
<keyword evidence="5" id="KW-1185">Reference proteome</keyword>
<dbReference type="Pfam" id="PF00652">
    <property type="entry name" value="Ricin_B_lectin"/>
    <property type="match status" value="1"/>
</dbReference>
<dbReference type="SMART" id="SM00458">
    <property type="entry name" value="RICIN"/>
    <property type="match status" value="1"/>
</dbReference>
<evidence type="ECO:0000259" key="3">
    <source>
        <dbReference type="SMART" id="SM00458"/>
    </source>
</evidence>
<sequence>MVSGVPGFLHRPREPVPPPGARAVPRGLRLTTVFVMPYPEEYDMQPFPDHPAHRPARRRSSRSAAVAAVVAALATVLATVLTWSAPASAATTPLIGTASGRCLDVNGASQANGATVNIWDCNSQPNQQWTSTTAQELRVYGGKCLDVNAAGTADGTAVLIWDCNGQNNQKWRLNADGTITALGSNKCLDVSGYGTANGTKVHIWTCHGGTNQKWTTGTQPSPTPTTTPTPPPPGARACDIYASGGTPCVAAHSTTRALYGAYAGNLYQVRRSSDSSTRNIAVLAAGGTANAAAQDSFCAGTACVITVVYDQSGRGNDLWYQGSSVVPGSPQSRPATATTESLTVGGSKAYSLYINPGNSYWRDGHLTGVPTGSAPEGMYMVTSGTHVNNGCCFDYGNSETTRKADAAGAMDAINFSTQCWFGGCQGSGPWVQADLEWGLFPGGSQSWNPNQRAFPHKFVTATLKNNGTTRFAIKGSNAQSGSLYTLYDGSLPNGYSPMKKQGAIILGSGGDCCKPDGGANLSAGTFYEGAMVAGYPSDATENAVQADVVAAGYR</sequence>
<accession>A0ABP6KK53</accession>
<dbReference type="Gene3D" id="2.80.10.50">
    <property type="match status" value="2"/>
</dbReference>
<dbReference type="CDD" id="cd23418">
    <property type="entry name" value="beta-trefoil_Ricin_XLN-like"/>
    <property type="match status" value="1"/>
</dbReference>
<dbReference type="SUPFAM" id="SSF50370">
    <property type="entry name" value="Ricin B-like lectins"/>
    <property type="match status" value="1"/>
</dbReference>
<feature type="region of interest" description="Disordered" evidence="1">
    <location>
        <begin position="212"/>
        <end position="235"/>
    </location>
</feature>
<feature type="domain" description="Ricin B lectin" evidence="3">
    <location>
        <begin position="92"/>
        <end position="217"/>
    </location>
</feature>
<feature type="region of interest" description="Disordered" evidence="1">
    <location>
        <begin position="1"/>
        <end position="23"/>
    </location>
</feature>
<dbReference type="InterPro" id="IPR000772">
    <property type="entry name" value="Ricin_B_lectin"/>
</dbReference>
<evidence type="ECO:0000313" key="5">
    <source>
        <dbReference type="Proteomes" id="UP001499930"/>
    </source>
</evidence>
<dbReference type="PANTHER" id="PTHR39447">
    <property type="entry name" value="ALPHA-L-ARABINOFURANOSIDASE B"/>
    <property type="match status" value="1"/>
</dbReference>
<dbReference type="Pfam" id="PF09206">
    <property type="entry name" value="ArabFuran-catal"/>
    <property type="match status" value="1"/>
</dbReference>
<dbReference type="Gene3D" id="2.60.120.200">
    <property type="match status" value="1"/>
</dbReference>
<name>A0ABP6KK53_9ACTN</name>
<feature type="compositionally biased region" description="Pro residues" evidence="1">
    <location>
        <begin position="221"/>
        <end position="234"/>
    </location>
</feature>
<dbReference type="EMBL" id="BAAAWD010000007">
    <property type="protein sequence ID" value="GAA3009143.1"/>
    <property type="molecule type" value="Genomic_DNA"/>
</dbReference>
<dbReference type="InterPro" id="IPR015289">
    <property type="entry name" value="A-L-arabinofuranosidase_B_cat"/>
</dbReference>
<keyword evidence="2" id="KW-0472">Membrane</keyword>
<gene>
    <name evidence="4" type="ORF">GCM10017559_34480</name>
</gene>